<evidence type="ECO:0000313" key="9">
    <source>
        <dbReference type="EMBL" id="GMR57360.1"/>
    </source>
</evidence>
<dbReference type="Proteomes" id="UP001328107">
    <property type="component" value="Unassembled WGS sequence"/>
</dbReference>
<dbReference type="CDD" id="cd03784">
    <property type="entry name" value="GT1_Gtf-like"/>
    <property type="match status" value="1"/>
</dbReference>
<proteinExistence type="inferred from homology"/>
<dbReference type="InterPro" id="IPR035595">
    <property type="entry name" value="UDP_glycos_trans_CS"/>
</dbReference>
<dbReference type="GO" id="GO:0015020">
    <property type="term" value="F:glucuronosyltransferase activity"/>
    <property type="evidence" value="ECO:0007669"/>
    <property type="project" value="UniProtKB-EC"/>
</dbReference>
<feature type="transmembrane region" description="Helical" evidence="8">
    <location>
        <begin position="17"/>
        <end position="40"/>
    </location>
</feature>
<evidence type="ECO:0000256" key="1">
    <source>
        <dbReference type="ARBA" id="ARBA00009995"/>
    </source>
</evidence>
<feature type="non-terminal residue" evidence="9">
    <location>
        <position position="1"/>
    </location>
</feature>
<name>A0AAN5IAS4_9BILA</name>
<dbReference type="SUPFAM" id="SSF53756">
    <property type="entry name" value="UDP-Glycosyltransferase/glycogen phosphorylase"/>
    <property type="match status" value="1"/>
</dbReference>
<comment type="catalytic activity">
    <reaction evidence="6">
        <text>glucuronate acceptor + UDP-alpha-D-glucuronate = acceptor beta-D-glucuronoside + UDP + H(+)</text>
        <dbReference type="Rhea" id="RHEA:21032"/>
        <dbReference type="ChEBI" id="CHEBI:15378"/>
        <dbReference type="ChEBI" id="CHEBI:58052"/>
        <dbReference type="ChEBI" id="CHEBI:58223"/>
        <dbReference type="ChEBI" id="CHEBI:132367"/>
        <dbReference type="ChEBI" id="CHEBI:132368"/>
        <dbReference type="EC" id="2.4.1.17"/>
    </reaction>
</comment>
<dbReference type="PANTHER" id="PTHR48043:SF23">
    <property type="entry name" value="UDP-GLUCURONOSYLTRANSFERASE"/>
    <property type="match status" value="1"/>
</dbReference>
<sequence length="538" mass="61290">TQTNFELLHLFSAMRNLLIISVFLNFSTSFKFLAYSPIFAKSHVNFMAKITDVLVDAGHEVVMLSEVYDTHLGGSMTNKARVIEIPQTERAKEFEKWINNDVAVDFWADKSLYSIFSSFGGVVDVYADTCIATLTTPGLLDALRAEKFDAAYVESFHGCAPIVFHLLGIDKFAMTESLAMNDAWFHYTQTPSNPSYVPSMMFAPAGENMTFFERVHNTYVFALNQHFTSKNMARFEEIVRERFPHLPPFSDLTARNSLVFTNSEPLVDFPRPTTARMVEIGGIVVSSKHEPVNKTWSTILDLRPRTIFLSFGSVAKAHLMPEEYKRSIVEVIKRFPDVTFIWKYERPDHNISRGIDNLIESTWVPQRDLLHDPRLTAFITHCGQGSTTEAIDAGIPLVVIPVLADQYRNARQVVRNGIGLMLEKSQLSTPDALEAAIREILSNNKYRERAYQVRKMINERPFPMKEVFIRNMEFLAAHGTLRQLDHYGRHLNFVQYFLIDVFSFVSIGALFLVCIMLLIFRSVVLVLSGAIRIKAKVE</sequence>
<dbReference type="PROSITE" id="PS00375">
    <property type="entry name" value="UDPGT"/>
    <property type="match status" value="1"/>
</dbReference>
<evidence type="ECO:0000256" key="2">
    <source>
        <dbReference type="ARBA" id="ARBA00012544"/>
    </source>
</evidence>
<gene>
    <name evidence="9" type="ORF">PMAYCL1PPCAC_27555</name>
</gene>
<dbReference type="Pfam" id="PF00201">
    <property type="entry name" value="UDPGT"/>
    <property type="match status" value="1"/>
</dbReference>
<dbReference type="PANTHER" id="PTHR48043">
    <property type="entry name" value="EG:EG0003.4 PROTEIN-RELATED"/>
    <property type="match status" value="1"/>
</dbReference>
<protein>
    <recommendedName>
        <fullName evidence="2">glucuronosyltransferase</fullName>
        <ecNumber evidence="2">2.4.1.17</ecNumber>
    </recommendedName>
</protein>
<keyword evidence="4 7" id="KW-0808">Transferase</keyword>
<keyword evidence="8" id="KW-0812">Transmembrane</keyword>
<accession>A0AAN5IAS4</accession>
<evidence type="ECO:0000256" key="7">
    <source>
        <dbReference type="RuleBase" id="RU003718"/>
    </source>
</evidence>
<dbReference type="EC" id="2.4.1.17" evidence="2"/>
<evidence type="ECO:0000256" key="4">
    <source>
        <dbReference type="ARBA" id="ARBA00022679"/>
    </source>
</evidence>
<keyword evidence="3 7" id="KW-0328">Glycosyltransferase</keyword>
<reference evidence="10" key="1">
    <citation type="submission" date="2022-10" db="EMBL/GenBank/DDBJ databases">
        <title>Genome assembly of Pristionchus species.</title>
        <authorList>
            <person name="Yoshida K."/>
            <person name="Sommer R.J."/>
        </authorList>
    </citation>
    <scope>NUCLEOTIDE SEQUENCE [LARGE SCALE GENOMIC DNA]</scope>
    <source>
        <strain evidence="10">RS5460</strain>
    </source>
</reference>
<evidence type="ECO:0000256" key="5">
    <source>
        <dbReference type="ARBA" id="ARBA00022729"/>
    </source>
</evidence>
<evidence type="ECO:0000256" key="6">
    <source>
        <dbReference type="ARBA" id="ARBA00047475"/>
    </source>
</evidence>
<comment type="similarity">
    <text evidence="1 7">Belongs to the UDP-glycosyltransferase family.</text>
</comment>
<keyword evidence="8" id="KW-1133">Transmembrane helix</keyword>
<evidence type="ECO:0000256" key="3">
    <source>
        <dbReference type="ARBA" id="ARBA00022676"/>
    </source>
</evidence>
<dbReference type="EMBL" id="BTRK01000006">
    <property type="protein sequence ID" value="GMR57360.1"/>
    <property type="molecule type" value="Genomic_DNA"/>
</dbReference>
<keyword evidence="8" id="KW-0472">Membrane</keyword>
<evidence type="ECO:0000313" key="10">
    <source>
        <dbReference type="Proteomes" id="UP001328107"/>
    </source>
</evidence>
<comment type="caution">
    <text evidence="9">The sequence shown here is derived from an EMBL/GenBank/DDBJ whole genome shotgun (WGS) entry which is preliminary data.</text>
</comment>
<dbReference type="AlphaFoldDB" id="A0AAN5IAS4"/>
<feature type="transmembrane region" description="Helical" evidence="8">
    <location>
        <begin position="496"/>
        <end position="520"/>
    </location>
</feature>
<keyword evidence="10" id="KW-1185">Reference proteome</keyword>
<dbReference type="InterPro" id="IPR002213">
    <property type="entry name" value="UDP_glucos_trans"/>
</dbReference>
<dbReference type="FunFam" id="3.40.50.2000:FF:000201">
    <property type="entry name" value="UDP-glucuronosyltransferase"/>
    <property type="match status" value="1"/>
</dbReference>
<organism evidence="9 10">
    <name type="scientific">Pristionchus mayeri</name>
    <dbReference type="NCBI Taxonomy" id="1317129"/>
    <lineage>
        <taxon>Eukaryota</taxon>
        <taxon>Metazoa</taxon>
        <taxon>Ecdysozoa</taxon>
        <taxon>Nematoda</taxon>
        <taxon>Chromadorea</taxon>
        <taxon>Rhabditida</taxon>
        <taxon>Rhabditina</taxon>
        <taxon>Diplogasteromorpha</taxon>
        <taxon>Diplogasteroidea</taxon>
        <taxon>Neodiplogasteridae</taxon>
        <taxon>Pristionchus</taxon>
    </lineage>
</organism>
<dbReference type="Gene3D" id="3.40.50.2000">
    <property type="entry name" value="Glycogen Phosphorylase B"/>
    <property type="match status" value="2"/>
</dbReference>
<dbReference type="InterPro" id="IPR050271">
    <property type="entry name" value="UDP-glycosyltransferase"/>
</dbReference>
<evidence type="ECO:0000256" key="8">
    <source>
        <dbReference type="SAM" id="Phobius"/>
    </source>
</evidence>
<keyword evidence="5" id="KW-0732">Signal</keyword>